<dbReference type="AlphaFoldDB" id="A0A4R7JAY4"/>
<dbReference type="GO" id="GO:0005524">
    <property type="term" value="F:ATP binding"/>
    <property type="evidence" value="ECO:0007669"/>
    <property type="project" value="UniProtKB-UniRule"/>
</dbReference>
<dbReference type="PROSITE" id="PS50011">
    <property type="entry name" value="PROTEIN_KINASE_DOM"/>
    <property type="match status" value="1"/>
</dbReference>
<keyword evidence="9" id="KW-0812">Transmembrane</keyword>
<evidence type="ECO:0000256" key="2">
    <source>
        <dbReference type="ARBA" id="ARBA00022527"/>
    </source>
</evidence>
<dbReference type="PANTHER" id="PTHR43289">
    <property type="entry name" value="MITOGEN-ACTIVATED PROTEIN KINASE KINASE KINASE 20-RELATED"/>
    <property type="match status" value="1"/>
</dbReference>
<sequence>MGTVCSHTMGVMEQIGRYRLVARLGAGSFATVWQGHDDQLDVPVAIKVLAENWSSREDVRNRFMSEARLMRRIQDSRVIRVYDVGTLQDGRPYFVMDYCDSGSLDQWRRELRPPAQAIRAAAQACRALQVLHDHHVVHRDVTPGNLLLDSSSDGSLVVRLADLGVAKSMLDDLGSTMTAGTPSYMALEQATGGNFDHRADIYAMGCVTYALLTGAPPFRVRNLPDLLNRQEGQHPEALAGRLGVPAELDELLRRALSRAPQGRPASAKAMADQLDRIAGAIEAGGTEPGRTSIAFTHLRTPAPAWPTMPSDDEDAALTRRQPAPRRAAEPPSPASSATPAGQPSADRPAASVPPPQQPVGPISGGRSATPVPTPNPARHPGPLPPAAGWTPPRGYGQPQGSSPAPHRYGEHPAPTPQWPGQMVNDWSYLPPERTPTPSGRGAGFWWIIAVAAFLILMIVVWVIFQLT</sequence>
<evidence type="ECO:0000256" key="9">
    <source>
        <dbReference type="SAM" id="Phobius"/>
    </source>
</evidence>
<feature type="compositionally biased region" description="Low complexity" evidence="8">
    <location>
        <begin position="334"/>
        <end position="350"/>
    </location>
</feature>
<feature type="region of interest" description="Disordered" evidence="8">
    <location>
        <begin position="301"/>
        <end position="418"/>
    </location>
</feature>
<proteinExistence type="predicted"/>
<dbReference type="EMBL" id="SOAW01000001">
    <property type="protein sequence ID" value="TDT34086.1"/>
    <property type="molecule type" value="Genomic_DNA"/>
</dbReference>
<dbReference type="PROSITE" id="PS00107">
    <property type="entry name" value="PROTEIN_KINASE_ATP"/>
    <property type="match status" value="1"/>
</dbReference>
<dbReference type="CDD" id="cd14014">
    <property type="entry name" value="STKc_PknB_like"/>
    <property type="match status" value="1"/>
</dbReference>
<dbReference type="SUPFAM" id="SSF56112">
    <property type="entry name" value="Protein kinase-like (PK-like)"/>
    <property type="match status" value="1"/>
</dbReference>
<reference evidence="11 12" key="1">
    <citation type="submission" date="2019-03" db="EMBL/GenBank/DDBJ databases">
        <title>Genomic Encyclopedia of Archaeal and Bacterial Type Strains, Phase II (KMG-II): from individual species to whole genera.</title>
        <authorList>
            <person name="Goeker M."/>
        </authorList>
    </citation>
    <scope>NUCLEOTIDE SEQUENCE [LARGE SCALE GENOMIC DNA]</scope>
    <source>
        <strain evidence="11 12">DSM 24323</strain>
    </source>
</reference>
<evidence type="ECO:0000256" key="3">
    <source>
        <dbReference type="ARBA" id="ARBA00022679"/>
    </source>
</evidence>
<protein>
    <recommendedName>
        <fullName evidence="1">non-specific serine/threonine protein kinase</fullName>
        <ecNumber evidence="1">2.7.11.1</ecNumber>
    </recommendedName>
</protein>
<feature type="transmembrane region" description="Helical" evidence="9">
    <location>
        <begin position="443"/>
        <end position="464"/>
    </location>
</feature>
<accession>A0A4R7JAY4</accession>
<dbReference type="InterPro" id="IPR008266">
    <property type="entry name" value="Tyr_kinase_AS"/>
</dbReference>
<evidence type="ECO:0000256" key="5">
    <source>
        <dbReference type="ARBA" id="ARBA00022777"/>
    </source>
</evidence>
<gene>
    <name evidence="11" type="ORF">CLV29_1737</name>
</gene>
<evidence type="ECO:0000313" key="12">
    <source>
        <dbReference type="Proteomes" id="UP000295371"/>
    </source>
</evidence>
<dbReference type="PROSITE" id="PS00109">
    <property type="entry name" value="PROTEIN_KINASE_TYR"/>
    <property type="match status" value="1"/>
</dbReference>
<dbReference type="EC" id="2.7.11.1" evidence="1"/>
<keyword evidence="9" id="KW-1133">Transmembrane helix</keyword>
<feature type="compositionally biased region" description="Pro residues" evidence="8">
    <location>
        <begin position="371"/>
        <end position="385"/>
    </location>
</feature>
<dbReference type="Proteomes" id="UP000295371">
    <property type="component" value="Unassembled WGS sequence"/>
</dbReference>
<evidence type="ECO:0000256" key="7">
    <source>
        <dbReference type="PROSITE-ProRule" id="PRU10141"/>
    </source>
</evidence>
<organism evidence="11 12">
    <name type="scientific">Naumannella halotolerans</name>
    <dbReference type="NCBI Taxonomy" id="993414"/>
    <lineage>
        <taxon>Bacteria</taxon>
        <taxon>Bacillati</taxon>
        <taxon>Actinomycetota</taxon>
        <taxon>Actinomycetes</taxon>
        <taxon>Propionibacteriales</taxon>
        <taxon>Propionibacteriaceae</taxon>
        <taxon>Naumannella</taxon>
    </lineage>
</organism>
<keyword evidence="5 11" id="KW-0418">Kinase</keyword>
<evidence type="ECO:0000256" key="4">
    <source>
        <dbReference type="ARBA" id="ARBA00022741"/>
    </source>
</evidence>
<keyword evidence="12" id="KW-1185">Reference proteome</keyword>
<comment type="caution">
    <text evidence="11">The sequence shown here is derived from an EMBL/GenBank/DDBJ whole genome shotgun (WGS) entry which is preliminary data.</text>
</comment>
<dbReference type="Gene3D" id="3.30.200.20">
    <property type="entry name" value="Phosphorylase Kinase, domain 1"/>
    <property type="match status" value="1"/>
</dbReference>
<dbReference type="InterPro" id="IPR011009">
    <property type="entry name" value="Kinase-like_dom_sf"/>
</dbReference>
<dbReference type="InterPro" id="IPR017441">
    <property type="entry name" value="Protein_kinase_ATP_BS"/>
</dbReference>
<dbReference type="PANTHER" id="PTHR43289:SF6">
    <property type="entry name" value="SERINE_THREONINE-PROTEIN KINASE NEKL-3"/>
    <property type="match status" value="1"/>
</dbReference>
<keyword evidence="9" id="KW-0472">Membrane</keyword>
<evidence type="ECO:0000256" key="8">
    <source>
        <dbReference type="SAM" id="MobiDB-lite"/>
    </source>
</evidence>
<dbReference type="Gene3D" id="1.10.510.10">
    <property type="entry name" value="Transferase(Phosphotransferase) domain 1"/>
    <property type="match status" value="1"/>
</dbReference>
<dbReference type="InterPro" id="IPR000719">
    <property type="entry name" value="Prot_kinase_dom"/>
</dbReference>
<evidence type="ECO:0000256" key="6">
    <source>
        <dbReference type="ARBA" id="ARBA00022840"/>
    </source>
</evidence>
<keyword evidence="6 7" id="KW-0067">ATP-binding</keyword>
<evidence type="ECO:0000313" key="11">
    <source>
        <dbReference type="EMBL" id="TDT34086.1"/>
    </source>
</evidence>
<name>A0A4R7JAY4_9ACTN</name>
<keyword evidence="2 11" id="KW-0723">Serine/threonine-protein kinase</keyword>
<keyword evidence="3" id="KW-0808">Transferase</keyword>
<keyword evidence="4 7" id="KW-0547">Nucleotide-binding</keyword>
<evidence type="ECO:0000259" key="10">
    <source>
        <dbReference type="PROSITE" id="PS50011"/>
    </source>
</evidence>
<feature type="binding site" evidence="7">
    <location>
        <position position="47"/>
    </location>
    <ligand>
        <name>ATP</name>
        <dbReference type="ChEBI" id="CHEBI:30616"/>
    </ligand>
</feature>
<dbReference type="Pfam" id="PF00069">
    <property type="entry name" value="Pkinase"/>
    <property type="match status" value="1"/>
</dbReference>
<dbReference type="GO" id="GO:0004674">
    <property type="term" value="F:protein serine/threonine kinase activity"/>
    <property type="evidence" value="ECO:0007669"/>
    <property type="project" value="UniProtKB-KW"/>
</dbReference>
<evidence type="ECO:0000256" key="1">
    <source>
        <dbReference type="ARBA" id="ARBA00012513"/>
    </source>
</evidence>
<feature type="domain" description="Protein kinase" evidence="10">
    <location>
        <begin position="18"/>
        <end position="277"/>
    </location>
</feature>